<evidence type="ECO:0000256" key="4">
    <source>
        <dbReference type="ARBA" id="ARBA00041448"/>
    </source>
</evidence>
<dbReference type="PROSITE" id="PS51221">
    <property type="entry name" value="TTL"/>
    <property type="match status" value="1"/>
</dbReference>
<accession>A0A8H7ZN85</accession>
<proteinExistence type="predicted"/>
<feature type="compositionally biased region" description="Basic residues" evidence="6">
    <location>
        <begin position="131"/>
        <end position="147"/>
    </location>
</feature>
<dbReference type="GO" id="GO:0000226">
    <property type="term" value="P:microtubule cytoskeleton organization"/>
    <property type="evidence" value="ECO:0007669"/>
    <property type="project" value="TreeGrafter"/>
</dbReference>
<evidence type="ECO:0000256" key="1">
    <source>
        <dbReference type="ARBA" id="ARBA00022598"/>
    </source>
</evidence>
<dbReference type="OrthoDB" id="2160481at2759"/>
<keyword evidence="2" id="KW-0547">Nucleotide-binding</keyword>
<dbReference type="PANTHER" id="PTHR12241:SF145">
    <property type="entry name" value="TUBULIN POLYGLUTAMYLASE TTLL5"/>
    <property type="match status" value="1"/>
</dbReference>
<sequence>YLEERHQVDTAALFERIHDVIRKTLLSASRAIAATIRQSCRDKRSCFELFGFDILLDEKLKPWLMEVNISPSLNTNSQLDKVTKGELVRGLFNLVGVPPFQRRVRSPEEAAALAPRGYRLRAVAGELTRRPKRRRRSGYQRNGRRVRAAGPVSSPFPFEGSPALRFAERVLLRLAPVRVDLPPDELDI</sequence>
<dbReference type="EMBL" id="JAEFCI010012348">
    <property type="protein sequence ID" value="KAG5456063.1"/>
    <property type="molecule type" value="Genomic_DNA"/>
</dbReference>
<comment type="catalytic activity">
    <reaction evidence="5">
        <text>L-glutamyl-[protein] + L-glutamate + ATP = gamma-L-glutamyl-L-glutamyl-[protein] + ADP + phosphate + H(+)</text>
        <dbReference type="Rhea" id="RHEA:60144"/>
        <dbReference type="Rhea" id="RHEA-COMP:10208"/>
        <dbReference type="Rhea" id="RHEA-COMP:15517"/>
        <dbReference type="ChEBI" id="CHEBI:15378"/>
        <dbReference type="ChEBI" id="CHEBI:29973"/>
        <dbReference type="ChEBI" id="CHEBI:29985"/>
        <dbReference type="ChEBI" id="CHEBI:30616"/>
        <dbReference type="ChEBI" id="CHEBI:43474"/>
        <dbReference type="ChEBI" id="CHEBI:143622"/>
        <dbReference type="ChEBI" id="CHEBI:456216"/>
    </reaction>
    <physiologicalReaction direction="left-to-right" evidence="5">
        <dbReference type="Rhea" id="RHEA:60145"/>
    </physiologicalReaction>
</comment>
<evidence type="ECO:0000256" key="2">
    <source>
        <dbReference type="ARBA" id="ARBA00022741"/>
    </source>
</evidence>
<dbReference type="GO" id="GO:0015631">
    <property type="term" value="F:tubulin binding"/>
    <property type="evidence" value="ECO:0007669"/>
    <property type="project" value="TreeGrafter"/>
</dbReference>
<keyword evidence="1 7" id="KW-0436">Ligase</keyword>
<comment type="caution">
    <text evidence="7">The sequence shown here is derived from an EMBL/GenBank/DDBJ whole genome shotgun (WGS) entry which is preliminary data.</text>
</comment>
<dbReference type="GO" id="GO:0005524">
    <property type="term" value="F:ATP binding"/>
    <property type="evidence" value="ECO:0007669"/>
    <property type="project" value="UniProtKB-KW"/>
</dbReference>
<dbReference type="Pfam" id="PF03133">
    <property type="entry name" value="TTL"/>
    <property type="match status" value="1"/>
</dbReference>
<feature type="region of interest" description="Disordered" evidence="6">
    <location>
        <begin position="131"/>
        <end position="153"/>
    </location>
</feature>
<organism evidence="7 8">
    <name type="scientific">Olpidium bornovanus</name>
    <dbReference type="NCBI Taxonomy" id="278681"/>
    <lineage>
        <taxon>Eukaryota</taxon>
        <taxon>Fungi</taxon>
        <taxon>Fungi incertae sedis</taxon>
        <taxon>Olpidiomycota</taxon>
        <taxon>Olpidiomycotina</taxon>
        <taxon>Olpidiomycetes</taxon>
        <taxon>Olpidiales</taxon>
        <taxon>Olpidiaceae</taxon>
        <taxon>Olpidium</taxon>
    </lineage>
</organism>
<dbReference type="AlphaFoldDB" id="A0A8H7ZN85"/>
<dbReference type="GO" id="GO:0036064">
    <property type="term" value="C:ciliary basal body"/>
    <property type="evidence" value="ECO:0007669"/>
    <property type="project" value="TreeGrafter"/>
</dbReference>
<protein>
    <recommendedName>
        <fullName evidence="4">Tubulin--tyrosine ligase-like protein 5</fullName>
    </recommendedName>
</protein>
<reference evidence="7 8" key="1">
    <citation type="journal article" name="Sci. Rep.">
        <title>Genome-scale phylogenetic analyses confirm Olpidium as the closest living zoosporic fungus to the non-flagellated, terrestrial fungi.</title>
        <authorList>
            <person name="Chang Y."/>
            <person name="Rochon D."/>
            <person name="Sekimoto S."/>
            <person name="Wang Y."/>
            <person name="Chovatia M."/>
            <person name="Sandor L."/>
            <person name="Salamov A."/>
            <person name="Grigoriev I.V."/>
            <person name="Stajich J.E."/>
            <person name="Spatafora J.W."/>
        </authorList>
    </citation>
    <scope>NUCLEOTIDE SEQUENCE [LARGE SCALE GENOMIC DNA]</scope>
    <source>
        <strain evidence="7">S191</strain>
    </source>
</reference>
<keyword evidence="8" id="KW-1185">Reference proteome</keyword>
<feature type="non-terminal residue" evidence="7">
    <location>
        <position position="1"/>
    </location>
</feature>
<dbReference type="Proteomes" id="UP000673691">
    <property type="component" value="Unassembled WGS sequence"/>
</dbReference>
<evidence type="ECO:0000256" key="3">
    <source>
        <dbReference type="ARBA" id="ARBA00022840"/>
    </source>
</evidence>
<evidence type="ECO:0000313" key="7">
    <source>
        <dbReference type="EMBL" id="KAG5456063.1"/>
    </source>
</evidence>
<dbReference type="InterPro" id="IPR004344">
    <property type="entry name" value="TTL/TTLL_fam"/>
</dbReference>
<dbReference type="PANTHER" id="PTHR12241">
    <property type="entry name" value="TUBULIN POLYGLUTAMYLASE"/>
    <property type="match status" value="1"/>
</dbReference>
<dbReference type="SUPFAM" id="SSF56059">
    <property type="entry name" value="Glutathione synthetase ATP-binding domain-like"/>
    <property type="match status" value="1"/>
</dbReference>
<gene>
    <name evidence="7" type="ORF">BJ554DRAFT_4301</name>
</gene>
<evidence type="ECO:0000313" key="8">
    <source>
        <dbReference type="Proteomes" id="UP000673691"/>
    </source>
</evidence>
<dbReference type="GO" id="GO:0070740">
    <property type="term" value="F:tubulin-glutamic acid ligase activity"/>
    <property type="evidence" value="ECO:0007669"/>
    <property type="project" value="TreeGrafter"/>
</dbReference>
<keyword evidence="3" id="KW-0067">ATP-binding</keyword>
<name>A0A8H7ZN85_9FUNG</name>
<dbReference type="Gene3D" id="3.30.470.20">
    <property type="entry name" value="ATP-grasp fold, B domain"/>
    <property type="match status" value="1"/>
</dbReference>
<evidence type="ECO:0000256" key="5">
    <source>
        <dbReference type="ARBA" id="ARBA00049274"/>
    </source>
</evidence>
<evidence type="ECO:0000256" key="6">
    <source>
        <dbReference type="SAM" id="MobiDB-lite"/>
    </source>
</evidence>